<evidence type="ECO:0000259" key="18">
    <source>
        <dbReference type="SMART" id="SM00918"/>
    </source>
</evidence>
<evidence type="ECO:0000256" key="6">
    <source>
        <dbReference type="ARBA" id="ARBA00023018"/>
    </source>
</evidence>
<evidence type="ECO:0000256" key="7">
    <source>
        <dbReference type="ARBA" id="ARBA00023065"/>
    </source>
</evidence>
<evidence type="ECO:0000256" key="3">
    <source>
        <dbReference type="ARBA" id="ARBA00022448"/>
    </source>
</evidence>
<evidence type="ECO:0000313" key="19">
    <source>
        <dbReference type="EMBL" id="CAD7248312.1"/>
    </source>
</evidence>
<keyword evidence="3" id="KW-0813">Transport</keyword>
<evidence type="ECO:0000256" key="13">
    <source>
        <dbReference type="ARBA" id="ARBA00023303"/>
    </source>
</evidence>
<evidence type="ECO:0000256" key="10">
    <source>
        <dbReference type="ARBA" id="ARBA00023180"/>
    </source>
</evidence>
<name>A0A7R8XD52_9CRUS</name>
<keyword evidence="9" id="KW-0675">Receptor</keyword>
<sequence>MQKTPSLLVLVLMVTLVPTFASLPSTIKIGAIFSEDEKGSPAELAFRYAVFQLNRNRTLLTDSTIMYDLKYVALDDSFQLSRRACDQVEFGASAFIGPTDPFLGSHLGSVSSSLGIPLMEARVDTEPKSPMNSSSKRPSLAVNLFPTNHLLAKSILDLIQFLNWTRVAVIYDDDFDLIKLQGLIQGGWKWSRRHPEITLSRGEPPFYRNALRDIKEEEIFNIVVDTSPLHISTFLRGLLQLQMNDDRYHYIFTSFDLETVDLEDMTHNGVNITAFRLVDSGNPRVKSILNDMERFQPVGHSLLNRSGVLQAQAALLYDSVEALARGLRKFSEASVLNRPSISCRDRNPPTWSLGSEVFQSINQIEFDGLTGPVKFKDGQRSTLKLDILKLRPEGLVKVGEWRHDKGINVSTEFAFYHGRAPNVTLRVTTMLEVPYVMLKEDSNATGNDQYQGFCIDLLKHIAQMLRFNYIITPVKDRKYGVYDPENKTWDGMVQELIVGEADLAVAAMTINYARESVIDFTKPFMNLGIAILFKIPTQLPTSQPTRLFSFMNPLAIEIWLYIMAAYILVSFAMFVMARFSPYEWNNPHPCNTESDVVENQFSISNSFWFITGTLLKQTSGLSPKVSELQFPIFLSRHSIDLQAASTRLVGAIWWFFTLIIISSYTANLAAFLTVDRMITPIEDAEDLAEQDDIAYGTLKGGSTETFFRVDSPWRDKISLAILELQEKGVLQMLFTKWWKNTGDTCNRDDKSKDNKANALGRSNIGGVFVVLITGLTFSIIVAMLEFCWVTRRNANSSKQPMCREMKEELKMVLRCSGSRPRPNAIKRSCSRCMPSSTYVPSAGDPHQVGWSGCDGGRKKNELGATKILLVAYGRSGSSLLGDLLSAMPPSRYFYEPLYLIKDGESNGTYEYSKRAVDILDGLFRCDLTAANREAERGDIFRGWRDHRGFLEPCRPGVDRIIQKVIRLPITSEIMRWLQQTQDIAVIHLVRDPRGIINSASHLIGFSDDPWELCNRMWIDLMAIDSLPEHRRSRVHYEDLVRDPLETMRKLYDFLGIPFTHEVEDDILGHFGLGREKKDSKVAPITTYRNLSDFDPNQWRISLKSSRIFQIEDRCQYLMHVLDYPLEDSSS</sequence>
<dbReference type="CDD" id="cd06382">
    <property type="entry name" value="PBP1_iGluR_Kainate"/>
    <property type="match status" value="1"/>
</dbReference>
<dbReference type="InterPro" id="IPR001320">
    <property type="entry name" value="Iontro_rcpt_C"/>
</dbReference>
<feature type="signal peptide" evidence="16">
    <location>
        <begin position="1"/>
        <end position="21"/>
    </location>
</feature>
<dbReference type="AlphaFoldDB" id="A0A7R8XD52"/>
<keyword evidence="6" id="KW-0770">Synapse</keyword>
<evidence type="ECO:0000313" key="20">
    <source>
        <dbReference type="Proteomes" id="UP000677054"/>
    </source>
</evidence>
<dbReference type="Pfam" id="PF10613">
    <property type="entry name" value="Lig_chan-Glu_bd"/>
    <property type="match status" value="1"/>
</dbReference>
<dbReference type="GO" id="GO:0015276">
    <property type="term" value="F:ligand-gated monoatomic ion channel activity"/>
    <property type="evidence" value="ECO:0007669"/>
    <property type="project" value="InterPro"/>
</dbReference>
<dbReference type="InterPro" id="IPR015683">
    <property type="entry name" value="Ionotropic_Glu_rcpt"/>
</dbReference>
<feature type="transmembrane region" description="Helical" evidence="15">
    <location>
        <begin position="651"/>
        <end position="672"/>
    </location>
</feature>
<dbReference type="Gene3D" id="3.40.190.10">
    <property type="entry name" value="Periplasmic binding protein-like II"/>
    <property type="match status" value="1"/>
</dbReference>
<accession>A0A7R8XD52</accession>
<keyword evidence="13" id="KW-0407">Ion channel</keyword>
<dbReference type="FunFam" id="1.10.287.70:FF:000134">
    <property type="entry name" value="Glutamate receptor, ionotropic kainate"/>
    <property type="match status" value="1"/>
</dbReference>
<dbReference type="Proteomes" id="UP000677054">
    <property type="component" value="Unassembled WGS sequence"/>
</dbReference>
<feature type="chain" id="PRO_5036209151" evidence="16">
    <location>
        <begin position="22"/>
        <end position="1130"/>
    </location>
</feature>
<dbReference type="EMBL" id="LR901307">
    <property type="protein sequence ID" value="CAD7248312.1"/>
    <property type="molecule type" value="Genomic_DNA"/>
</dbReference>
<dbReference type="Pfam" id="PF13469">
    <property type="entry name" value="Sulfotransfer_3"/>
    <property type="match status" value="1"/>
</dbReference>
<keyword evidence="11" id="KW-0628">Postsynaptic cell membrane</keyword>
<dbReference type="Gene3D" id="3.40.50.300">
    <property type="entry name" value="P-loop containing nucleotide triphosphate hydrolases"/>
    <property type="match status" value="1"/>
</dbReference>
<dbReference type="FunFam" id="3.40.190.10:FF:000072">
    <property type="entry name" value="glutamate receptor ionotropic, kainate 4"/>
    <property type="match status" value="1"/>
</dbReference>
<dbReference type="Gene3D" id="1.10.287.70">
    <property type="match status" value="1"/>
</dbReference>
<keyword evidence="16" id="KW-0732">Signal</keyword>
<gene>
    <name evidence="19" type="ORF">DSTB1V02_LOCUS8130</name>
</gene>
<reference evidence="19" key="1">
    <citation type="submission" date="2020-11" db="EMBL/GenBank/DDBJ databases">
        <authorList>
            <person name="Tran Van P."/>
        </authorList>
    </citation>
    <scope>NUCLEOTIDE SEQUENCE</scope>
</reference>
<dbReference type="PANTHER" id="PTHR18966">
    <property type="entry name" value="IONOTROPIC GLUTAMATE RECEPTOR"/>
    <property type="match status" value="1"/>
</dbReference>
<evidence type="ECO:0000256" key="5">
    <source>
        <dbReference type="ARBA" id="ARBA00022989"/>
    </source>
</evidence>
<dbReference type="SUPFAM" id="SSF52540">
    <property type="entry name" value="P-loop containing nucleoside triphosphate hydrolases"/>
    <property type="match status" value="1"/>
</dbReference>
<dbReference type="InterPro" id="IPR001828">
    <property type="entry name" value="ANF_lig-bd_rcpt"/>
</dbReference>
<dbReference type="SMART" id="SM00079">
    <property type="entry name" value="PBPe"/>
    <property type="match status" value="1"/>
</dbReference>
<comment type="subcellular location">
    <subcellularLocation>
        <location evidence="1">Membrane</location>
        <topology evidence="1">Multi-pass membrane protein</topology>
    </subcellularLocation>
    <subcellularLocation>
        <location evidence="14">Postsynaptic cell membrane</location>
    </subcellularLocation>
</comment>
<dbReference type="EMBL" id="CAJPEV010001790">
    <property type="protein sequence ID" value="CAG0894349.1"/>
    <property type="molecule type" value="Genomic_DNA"/>
</dbReference>
<evidence type="ECO:0000256" key="15">
    <source>
        <dbReference type="SAM" id="Phobius"/>
    </source>
</evidence>
<feature type="transmembrane region" description="Helical" evidence="15">
    <location>
        <begin position="558"/>
        <end position="577"/>
    </location>
</feature>
<evidence type="ECO:0000256" key="9">
    <source>
        <dbReference type="ARBA" id="ARBA00023170"/>
    </source>
</evidence>
<proteinExistence type="inferred from homology"/>
<evidence type="ECO:0000259" key="17">
    <source>
        <dbReference type="SMART" id="SM00079"/>
    </source>
</evidence>
<feature type="transmembrane region" description="Helical" evidence="15">
    <location>
        <begin position="764"/>
        <end position="789"/>
    </location>
</feature>
<dbReference type="SUPFAM" id="SSF53850">
    <property type="entry name" value="Periplasmic binding protein-like II"/>
    <property type="match status" value="1"/>
</dbReference>
<keyword evidence="20" id="KW-1185">Reference proteome</keyword>
<dbReference type="GO" id="GO:0045211">
    <property type="term" value="C:postsynaptic membrane"/>
    <property type="evidence" value="ECO:0007669"/>
    <property type="project" value="UniProtKB-SubCell"/>
</dbReference>
<dbReference type="Gene3D" id="3.40.50.2300">
    <property type="match status" value="2"/>
</dbReference>
<keyword evidence="8 15" id="KW-0472">Membrane</keyword>
<dbReference type="SUPFAM" id="SSF53822">
    <property type="entry name" value="Periplasmic binding protein-like I"/>
    <property type="match status" value="1"/>
</dbReference>
<keyword evidence="10" id="KW-0325">Glycoprotein</keyword>
<evidence type="ECO:0000256" key="11">
    <source>
        <dbReference type="ARBA" id="ARBA00023257"/>
    </source>
</evidence>
<organism evidence="19">
    <name type="scientific">Darwinula stevensoni</name>
    <dbReference type="NCBI Taxonomy" id="69355"/>
    <lineage>
        <taxon>Eukaryota</taxon>
        <taxon>Metazoa</taxon>
        <taxon>Ecdysozoa</taxon>
        <taxon>Arthropoda</taxon>
        <taxon>Crustacea</taxon>
        <taxon>Oligostraca</taxon>
        <taxon>Ostracoda</taxon>
        <taxon>Podocopa</taxon>
        <taxon>Podocopida</taxon>
        <taxon>Darwinulocopina</taxon>
        <taxon>Darwinuloidea</taxon>
        <taxon>Darwinulidae</taxon>
        <taxon>Darwinula</taxon>
    </lineage>
</organism>
<evidence type="ECO:0000256" key="1">
    <source>
        <dbReference type="ARBA" id="ARBA00004141"/>
    </source>
</evidence>
<dbReference type="InterPro" id="IPR028082">
    <property type="entry name" value="Peripla_BP_I"/>
</dbReference>
<keyword evidence="7" id="KW-0406">Ion transport</keyword>
<dbReference type="SMART" id="SM00918">
    <property type="entry name" value="Lig_chan-Glu_bd"/>
    <property type="match status" value="1"/>
</dbReference>
<evidence type="ECO:0000256" key="8">
    <source>
        <dbReference type="ARBA" id="ARBA00023136"/>
    </source>
</evidence>
<dbReference type="OrthoDB" id="5984008at2759"/>
<dbReference type="Pfam" id="PF01094">
    <property type="entry name" value="ANF_receptor"/>
    <property type="match status" value="1"/>
</dbReference>
<evidence type="ECO:0000256" key="12">
    <source>
        <dbReference type="ARBA" id="ARBA00023286"/>
    </source>
</evidence>
<feature type="domain" description="Ionotropic glutamate receptor C-terminal" evidence="17">
    <location>
        <begin position="424"/>
        <end position="740"/>
    </location>
</feature>
<dbReference type="InterPro" id="IPR027417">
    <property type="entry name" value="P-loop_NTPase"/>
</dbReference>
<evidence type="ECO:0000256" key="16">
    <source>
        <dbReference type="SAM" id="SignalP"/>
    </source>
</evidence>
<dbReference type="InterPro" id="IPR019594">
    <property type="entry name" value="Glu/Gly-bd"/>
</dbReference>
<keyword evidence="12" id="KW-1071">Ligand-gated ion channel</keyword>
<keyword evidence="4 15" id="KW-0812">Transmembrane</keyword>
<feature type="domain" description="Ionotropic glutamate receptor L-glutamate and glycine-binding" evidence="18">
    <location>
        <begin position="434"/>
        <end position="498"/>
    </location>
</feature>
<protein>
    <submittedName>
        <fullName evidence="19">Uncharacterized protein</fullName>
    </submittedName>
</protein>
<evidence type="ECO:0000256" key="2">
    <source>
        <dbReference type="ARBA" id="ARBA00008685"/>
    </source>
</evidence>
<evidence type="ECO:0000256" key="14">
    <source>
        <dbReference type="ARBA" id="ARBA00034100"/>
    </source>
</evidence>
<comment type="similarity">
    <text evidence="2">Belongs to the glutamate-gated ion channel (TC 1.A.10.1) family.</text>
</comment>
<dbReference type="Pfam" id="PF00060">
    <property type="entry name" value="Lig_chan"/>
    <property type="match status" value="2"/>
</dbReference>
<evidence type="ECO:0000256" key="4">
    <source>
        <dbReference type="ARBA" id="ARBA00022692"/>
    </source>
</evidence>
<keyword evidence="5 15" id="KW-1133">Transmembrane helix</keyword>